<dbReference type="PATRIC" id="fig|570156.3.peg.177"/>
<dbReference type="EC" id="2.4.2.2" evidence="3"/>
<evidence type="ECO:0000256" key="3">
    <source>
        <dbReference type="HAMAP-Rule" id="MF_01537"/>
    </source>
</evidence>
<dbReference type="STRING" id="570156.AOG27_00895"/>
<comment type="catalytic activity">
    <reaction evidence="3">
        <text>inosine + phosphate = alpha-D-ribose 1-phosphate + hypoxanthine</text>
        <dbReference type="Rhea" id="RHEA:27646"/>
        <dbReference type="ChEBI" id="CHEBI:17368"/>
        <dbReference type="ChEBI" id="CHEBI:17596"/>
        <dbReference type="ChEBI" id="CHEBI:43474"/>
        <dbReference type="ChEBI" id="CHEBI:57720"/>
        <dbReference type="EC" id="2.4.2.1"/>
    </reaction>
</comment>
<protein>
    <recommendedName>
        <fullName evidence="3">Pyrimidine/purine nucleoside phosphorylase</fullName>
        <ecNumber evidence="3">2.4.2.1</ecNumber>
        <ecNumber evidence="3">2.4.2.2</ecNumber>
    </recommendedName>
    <alternativeName>
        <fullName evidence="3">Adenosine phosphorylase</fullName>
    </alternativeName>
    <alternativeName>
        <fullName evidence="3">Cytidine phosphorylase</fullName>
    </alternativeName>
    <alternativeName>
        <fullName evidence="3">Guanosine phosphorylase</fullName>
    </alternativeName>
    <alternativeName>
        <fullName evidence="3">Inosine phosphorylase</fullName>
    </alternativeName>
    <alternativeName>
        <fullName evidence="3">Thymidine phosphorylase</fullName>
    </alternativeName>
    <alternativeName>
        <fullName evidence="3">Uridine phosphorylase</fullName>
    </alternativeName>
    <alternativeName>
        <fullName evidence="3">Xanthosine phosphorylase</fullName>
    </alternativeName>
</protein>
<reference evidence="4 6" key="1">
    <citation type="submission" date="2015-09" db="EMBL/GenBank/DDBJ databases">
        <title>Draft Genome Sequence of Pseudoalteromonas lipolytica UCD-48B.</title>
        <authorList>
            <person name="Krusor M."/>
            <person name="Coil D.A."/>
            <person name="Lang J.M."/>
            <person name="Eisen J.A."/>
            <person name="Alexiev A."/>
        </authorList>
    </citation>
    <scope>NUCLEOTIDE SEQUENCE [LARGE SCALE GENOMIC DNA]</scope>
    <source>
        <strain evidence="4 6">UCD-48B</strain>
    </source>
</reference>
<gene>
    <name evidence="3" type="primary">ppnP</name>
    <name evidence="4" type="ORF">AOG27_00895</name>
    <name evidence="5" type="ORF">PQI24_08265</name>
</gene>
<keyword evidence="2 3" id="KW-0808">Transferase</keyword>
<comment type="function">
    <text evidence="3">Catalyzes the phosphorolysis of diverse nucleosides, yielding D-ribose 1-phosphate and the respective free bases. Can use uridine, adenosine, guanosine, cytidine, thymidine, inosine and xanthosine as substrates. Also catalyzes the reverse reactions.</text>
</comment>
<dbReference type="GO" id="GO:0016154">
    <property type="term" value="F:pyrimidine-nucleoside phosphorylase activity"/>
    <property type="evidence" value="ECO:0007669"/>
    <property type="project" value="UniProtKB-UniRule"/>
</dbReference>
<dbReference type="Proteomes" id="UP000050378">
    <property type="component" value="Unassembled WGS sequence"/>
</dbReference>
<comment type="similarity">
    <text evidence="3">Belongs to the nucleoside phosphorylase PpnP family.</text>
</comment>
<comment type="caution">
    <text evidence="4">The sequence shown here is derived from an EMBL/GenBank/DDBJ whole genome shotgun (WGS) entry which is preliminary data.</text>
</comment>
<keyword evidence="7" id="KW-1185">Reference proteome</keyword>
<dbReference type="Gene3D" id="2.60.120.10">
    <property type="entry name" value="Jelly Rolls"/>
    <property type="match status" value="1"/>
</dbReference>
<keyword evidence="1 3" id="KW-0328">Glycosyltransferase</keyword>
<dbReference type="Proteomes" id="UP001377972">
    <property type="component" value="Unassembled WGS sequence"/>
</dbReference>
<dbReference type="GO" id="GO:0004731">
    <property type="term" value="F:purine-nucleoside phosphorylase activity"/>
    <property type="evidence" value="ECO:0007669"/>
    <property type="project" value="UniProtKB-UniRule"/>
</dbReference>
<evidence type="ECO:0000313" key="6">
    <source>
        <dbReference type="Proteomes" id="UP000050378"/>
    </source>
</evidence>
<dbReference type="EMBL" id="LJTC01000001">
    <property type="protein sequence ID" value="KPM85379.1"/>
    <property type="molecule type" value="Genomic_DNA"/>
</dbReference>
<comment type="catalytic activity">
    <reaction evidence="3">
        <text>guanosine + phosphate = alpha-D-ribose 1-phosphate + guanine</text>
        <dbReference type="Rhea" id="RHEA:13233"/>
        <dbReference type="ChEBI" id="CHEBI:16235"/>
        <dbReference type="ChEBI" id="CHEBI:16750"/>
        <dbReference type="ChEBI" id="CHEBI:43474"/>
        <dbReference type="ChEBI" id="CHEBI:57720"/>
        <dbReference type="EC" id="2.4.2.1"/>
    </reaction>
</comment>
<comment type="catalytic activity">
    <reaction evidence="3">
        <text>xanthosine + phosphate = alpha-D-ribose 1-phosphate + xanthine</text>
        <dbReference type="Rhea" id="RHEA:27638"/>
        <dbReference type="ChEBI" id="CHEBI:17712"/>
        <dbReference type="ChEBI" id="CHEBI:18107"/>
        <dbReference type="ChEBI" id="CHEBI:43474"/>
        <dbReference type="ChEBI" id="CHEBI:57720"/>
        <dbReference type="EC" id="2.4.2.1"/>
    </reaction>
</comment>
<accession>A0A0P7D9R6</accession>
<organism evidence="4 6">
    <name type="scientific">Pseudoalteromonas lipolytica</name>
    <dbReference type="NCBI Taxonomy" id="570156"/>
    <lineage>
        <taxon>Bacteria</taxon>
        <taxon>Pseudomonadati</taxon>
        <taxon>Pseudomonadota</taxon>
        <taxon>Gammaproteobacteria</taxon>
        <taxon>Alteromonadales</taxon>
        <taxon>Pseudoalteromonadaceae</taxon>
        <taxon>Pseudoalteromonas</taxon>
    </lineage>
</organism>
<comment type="catalytic activity">
    <reaction evidence="3">
        <text>cytidine + phosphate = cytosine + alpha-D-ribose 1-phosphate</text>
        <dbReference type="Rhea" id="RHEA:52540"/>
        <dbReference type="ChEBI" id="CHEBI:16040"/>
        <dbReference type="ChEBI" id="CHEBI:17562"/>
        <dbReference type="ChEBI" id="CHEBI:43474"/>
        <dbReference type="ChEBI" id="CHEBI:57720"/>
        <dbReference type="EC" id="2.4.2.2"/>
    </reaction>
</comment>
<dbReference type="InterPro" id="IPR009664">
    <property type="entry name" value="Ppnp"/>
</dbReference>
<dbReference type="AlphaFoldDB" id="A0A0P7D9R6"/>
<dbReference type="GeneID" id="29844519"/>
<evidence type="ECO:0000313" key="7">
    <source>
        <dbReference type="Proteomes" id="UP001377972"/>
    </source>
</evidence>
<proteinExistence type="inferred from homology"/>
<dbReference type="InterPro" id="IPR011051">
    <property type="entry name" value="RmlC_Cupin_sf"/>
</dbReference>
<dbReference type="PANTHER" id="PTHR36540:SF1">
    <property type="entry name" value="PYRIMIDINE_PURINE NUCLEOSIDE PHOSPHORYLASE"/>
    <property type="match status" value="1"/>
</dbReference>
<name>A0A0P7D9R6_9GAMM</name>
<evidence type="ECO:0000313" key="5">
    <source>
        <dbReference type="EMBL" id="MEJ6496025.1"/>
    </source>
</evidence>
<dbReference type="HAMAP" id="MF_01537">
    <property type="entry name" value="Nucleos_phosphorylase_PpnP"/>
    <property type="match status" value="1"/>
</dbReference>
<dbReference type="EC" id="2.4.2.1" evidence="3"/>
<comment type="catalytic activity">
    <reaction evidence="3">
        <text>adenosine + phosphate = alpha-D-ribose 1-phosphate + adenine</text>
        <dbReference type="Rhea" id="RHEA:27642"/>
        <dbReference type="ChEBI" id="CHEBI:16335"/>
        <dbReference type="ChEBI" id="CHEBI:16708"/>
        <dbReference type="ChEBI" id="CHEBI:43474"/>
        <dbReference type="ChEBI" id="CHEBI:57720"/>
        <dbReference type="EC" id="2.4.2.1"/>
    </reaction>
</comment>
<dbReference type="Pfam" id="PF06865">
    <property type="entry name" value="Ppnp"/>
    <property type="match status" value="1"/>
</dbReference>
<dbReference type="OrthoDB" id="9793848at2"/>
<dbReference type="InterPro" id="IPR014710">
    <property type="entry name" value="RmlC-like_jellyroll"/>
</dbReference>
<comment type="catalytic activity">
    <reaction evidence="3">
        <text>uridine + phosphate = alpha-D-ribose 1-phosphate + uracil</text>
        <dbReference type="Rhea" id="RHEA:24388"/>
        <dbReference type="ChEBI" id="CHEBI:16704"/>
        <dbReference type="ChEBI" id="CHEBI:17568"/>
        <dbReference type="ChEBI" id="CHEBI:43474"/>
        <dbReference type="ChEBI" id="CHEBI:57720"/>
        <dbReference type="EC" id="2.4.2.2"/>
    </reaction>
</comment>
<dbReference type="SUPFAM" id="SSF51182">
    <property type="entry name" value="RmlC-like cupins"/>
    <property type="match status" value="1"/>
</dbReference>
<sequence>MSQFDNVSVLKKANVYFDGKVSSRTVVFADGSTKTLGFMQPGEFEFATSKKELMELNGGSWQVLLPGESEWQTMQAGESFTVDANVTFLVKVSEFADYCCSYS</sequence>
<dbReference type="CDD" id="cd20296">
    <property type="entry name" value="cupin_PpnP-like"/>
    <property type="match status" value="1"/>
</dbReference>
<evidence type="ECO:0000256" key="2">
    <source>
        <dbReference type="ARBA" id="ARBA00022679"/>
    </source>
</evidence>
<evidence type="ECO:0000256" key="1">
    <source>
        <dbReference type="ARBA" id="ARBA00022676"/>
    </source>
</evidence>
<dbReference type="PANTHER" id="PTHR36540">
    <property type="entry name" value="PYRIMIDINE/PURINE NUCLEOSIDE PHOSPHORYLASE"/>
    <property type="match status" value="1"/>
</dbReference>
<dbReference type="EMBL" id="JAQPZS010000006">
    <property type="protein sequence ID" value="MEJ6496025.1"/>
    <property type="molecule type" value="Genomic_DNA"/>
</dbReference>
<dbReference type="RefSeq" id="WP_054551131.1">
    <property type="nucleotide sequence ID" value="NZ_JAQPZS010000006.1"/>
</dbReference>
<comment type="catalytic activity">
    <reaction evidence="3">
        <text>thymidine + phosphate = 2-deoxy-alpha-D-ribose 1-phosphate + thymine</text>
        <dbReference type="Rhea" id="RHEA:16037"/>
        <dbReference type="ChEBI" id="CHEBI:17748"/>
        <dbReference type="ChEBI" id="CHEBI:17821"/>
        <dbReference type="ChEBI" id="CHEBI:43474"/>
        <dbReference type="ChEBI" id="CHEBI:57259"/>
        <dbReference type="EC" id="2.4.2.2"/>
    </reaction>
</comment>
<dbReference type="GO" id="GO:0005829">
    <property type="term" value="C:cytosol"/>
    <property type="evidence" value="ECO:0007669"/>
    <property type="project" value="TreeGrafter"/>
</dbReference>
<evidence type="ECO:0000313" key="4">
    <source>
        <dbReference type="EMBL" id="KPM85379.1"/>
    </source>
</evidence>
<comment type="catalytic activity">
    <reaction evidence="3">
        <text>a purine D-ribonucleoside + phosphate = a purine nucleobase + alpha-D-ribose 1-phosphate</text>
        <dbReference type="Rhea" id="RHEA:19805"/>
        <dbReference type="ChEBI" id="CHEBI:26386"/>
        <dbReference type="ChEBI" id="CHEBI:43474"/>
        <dbReference type="ChEBI" id="CHEBI:57720"/>
        <dbReference type="ChEBI" id="CHEBI:142355"/>
        <dbReference type="EC" id="2.4.2.1"/>
    </reaction>
</comment>
<reference evidence="5 7" key="2">
    <citation type="submission" date="2023-01" db="EMBL/GenBank/DDBJ databases">
        <title>Trichodesmium-associated heterotrophic epibiont bacteria.</title>
        <authorList>
            <person name="Cleveland C.S."/>
            <person name="Webb E.A."/>
        </authorList>
    </citation>
    <scope>NUCLEOTIDE SEQUENCE [LARGE SCALE GENOMIC DNA]</scope>
    <source>
        <strain evidence="5 7">USCH2</strain>
    </source>
</reference>